<proteinExistence type="predicted"/>
<dbReference type="EMBL" id="KK198754">
    <property type="protein sequence ID" value="KCW84648.1"/>
    <property type="molecule type" value="Genomic_DNA"/>
</dbReference>
<reference evidence="1" key="1">
    <citation type="submission" date="2013-07" db="EMBL/GenBank/DDBJ databases">
        <title>The genome of Eucalyptus grandis.</title>
        <authorList>
            <person name="Schmutz J."/>
            <person name="Hayes R."/>
            <person name="Myburg A."/>
            <person name="Tuskan G."/>
            <person name="Grattapaglia D."/>
            <person name="Rokhsar D.S."/>
        </authorList>
    </citation>
    <scope>NUCLEOTIDE SEQUENCE</scope>
    <source>
        <tissue evidence="1">Leaf extractions</tissue>
    </source>
</reference>
<evidence type="ECO:0000313" key="1">
    <source>
        <dbReference type="EMBL" id="KCW84648.1"/>
    </source>
</evidence>
<name>A0A059D1N0_EUCGR</name>
<accession>A0A059D1N0</accession>
<dbReference type="InParanoid" id="A0A059D1N0"/>
<protein>
    <submittedName>
        <fullName evidence="1">Uncharacterized protein</fullName>
    </submittedName>
</protein>
<sequence length="96" mass="10572">MIPFQTLENLVANFLLRRAAGLFKHGNPLKVSDYGRHFRKGAVVQVPPISFPTLISIEKATFTQLSGLISQKIPGLQGSGELSCCKKYSLLLEGVW</sequence>
<organism evidence="1">
    <name type="scientific">Eucalyptus grandis</name>
    <name type="common">Flooded gum</name>
    <dbReference type="NCBI Taxonomy" id="71139"/>
    <lineage>
        <taxon>Eukaryota</taxon>
        <taxon>Viridiplantae</taxon>
        <taxon>Streptophyta</taxon>
        <taxon>Embryophyta</taxon>
        <taxon>Tracheophyta</taxon>
        <taxon>Spermatophyta</taxon>
        <taxon>Magnoliopsida</taxon>
        <taxon>eudicotyledons</taxon>
        <taxon>Gunneridae</taxon>
        <taxon>Pentapetalae</taxon>
        <taxon>rosids</taxon>
        <taxon>malvids</taxon>
        <taxon>Myrtales</taxon>
        <taxon>Myrtaceae</taxon>
        <taxon>Myrtoideae</taxon>
        <taxon>Eucalypteae</taxon>
        <taxon>Eucalyptus</taxon>
    </lineage>
</organism>
<gene>
    <name evidence="1" type="ORF">EUGRSUZ_B01473</name>
</gene>
<dbReference type="Gramene" id="KCW84648">
    <property type="protein sequence ID" value="KCW84648"/>
    <property type="gene ID" value="EUGRSUZ_B01473"/>
</dbReference>
<dbReference type="AlphaFoldDB" id="A0A059D1N0"/>